<proteinExistence type="predicted"/>
<feature type="domain" description="HTH cro/C1-type" evidence="1">
    <location>
        <begin position="16"/>
        <end position="70"/>
    </location>
</feature>
<dbReference type="Pfam" id="PF01381">
    <property type="entry name" value="HTH_3"/>
    <property type="match status" value="1"/>
</dbReference>
<dbReference type="GO" id="GO:0003677">
    <property type="term" value="F:DNA binding"/>
    <property type="evidence" value="ECO:0007669"/>
    <property type="project" value="InterPro"/>
</dbReference>
<dbReference type="Proteomes" id="UP000005012">
    <property type="component" value="Chromosome"/>
</dbReference>
<dbReference type="GeneID" id="93517706"/>
<dbReference type="CDD" id="cd00093">
    <property type="entry name" value="HTH_XRE"/>
    <property type="match status" value="1"/>
</dbReference>
<dbReference type="InterPro" id="IPR001387">
    <property type="entry name" value="Cro/C1-type_HTH"/>
</dbReference>
<dbReference type="OrthoDB" id="6466804at2"/>
<sequence length="89" mass="10327">MSKNRILLRQDIGDFLRAARRGKSLTGLQLGKMLHISQQQISRYERGETSISIETLDVLLKGLDMDWSDFFFKVMANYSAEIAELKLYR</sequence>
<gene>
    <name evidence="2" type="ordered locus">S70_08150</name>
</gene>
<dbReference type="HOGENOM" id="CLU_066192_40_2_6"/>
<organism evidence="2 3">
    <name type="scientific">Providencia stuartii (strain MRSN 2154)</name>
    <dbReference type="NCBI Taxonomy" id="1157951"/>
    <lineage>
        <taxon>Bacteria</taxon>
        <taxon>Pseudomonadati</taxon>
        <taxon>Pseudomonadota</taxon>
        <taxon>Gammaproteobacteria</taxon>
        <taxon>Enterobacterales</taxon>
        <taxon>Morganellaceae</taxon>
        <taxon>Providencia</taxon>
    </lineage>
</organism>
<dbReference type="SUPFAM" id="SSF47413">
    <property type="entry name" value="lambda repressor-like DNA-binding domains"/>
    <property type="match status" value="1"/>
</dbReference>
<evidence type="ECO:0000313" key="3">
    <source>
        <dbReference type="Proteomes" id="UP000005012"/>
    </source>
</evidence>
<dbReference type="KEGG" id="psi:S70_08150"/>
<reference evidence="3" key="2">
    <citation type="submission" date="2012-04" db="EMBL/GenBank/DDBJ databases">
        <title>Complete genome sequence of Providencia stuartii clinical isolate MRSN 2154.</title>
        <authorList>
            <person name="Clifford R.J."/>
            <person name="Hang J."/>
            <person name="Riley M.C."/>
            <person name="Onmus-Leone F."/>
            <person name="Kuschner R.A."/>
            <person name="Lesho E.P."/>
            <person name="Waterman P.E."/>
        </authorList>
    </citation>
    <scope>NUCLEOTIDE SEQUENCE [LARGE SCALE GENOMIC DNA]</scope>
    <source>
        <strain evidence="3">MRSN 2154</strain>
    </source>
</reference>
<dbReference type="RefSeq" id="WP_004926025.1">
    <property type="nucleotide sequence ID" value="NC_017731.1"/>
</dbReference>
<dbReference type="PATRIC" id="fig|1157951.4.peg.1628"/>
<name>A0A140NIB1_PROSM</name>
<dbReference type="AlphaFoldDB" id="A0A140NIB1"/>
<protein>
    <submittedName>
        <fullName evidence="2">Fimbrial operon regulator</fullName>
    </submittedName>
</protein>
<dbReference type="SMART" id="SM00530">
    <property type="entry name" value="HTH_XRE"/>
    <property type="match status" value="1"/>
</dbReference>
<dbReference type="Gene3D" id="1.10.260.40">
    <property type="entry name" value="lambda repressor-like DNA-binding domains"/>
    <property type="match status" value="1"/>
</dbReference>
<evidence type="ECO:0000259" key="1">
    <source>
        <dbReference type="PROSITE" id="PS50943"/>
    </source>
</evidence>
<dbReference type="EMBL" id="CP003488">
    <property type="protein sequence ID" value="AFH93494.1"/>
    <property type="molecule type" value="Genomic_DNA"/>
</dbReference>
<reference evidence="2 3" key="1">
    <citation type="journal article" date="2012" name="J. Bacteriol.">
        <title>Complete Genome Sequence of Providencia stuartii Clinical Isolate MRSN 2154.</title>
        <authorList>
            <person name="Clifford R.J."/>
            <person name="Hang J."/>
            <person name="Riley M.C."/>
            <person name="Onmus-Leone F."/>
            <person name="Kuschner R.A."/>
            <person name="Lesho E.P."/>
            <person name="Waterman P.E."/>
        </authorList>
    </citation>
    <scope>NUCLEOTIDE SEQUENCE [LARGE SCALE GENOMIC DNA]</scope>
    <source>
        <strain evidence="2 3">MRSN 2154</strain>
    </source>
</reference>
<dbReference type="InterPro" id="IPR010982">
    <property type="entry name" value="Lambda_DNA-bd_dom_sf"/>
</dbReference>
<dbReference type="PROSITE" id="PS50943">
    <property type="entry name" value="HTH_CROC1"/>
    <property type="match status" value="1"/>
</dbReference>
<accession>A0A140NIB1</accession>
<evidence type="ECO:0000313" key="2">
    <source>
        <dbReference type="EMBL" id="AFH93494.1"/>
    </source>
</evidence>